<feature type="compositionally biased region" description="Basic and acidic residues" evidence="3">
    <location>
        <begin position="138"/>
        <end position="149"/>
    </location>
</feature>
<feature type="domain" description="Coiled-coil" evidence="4">
    <location>
        <begin position="146"/>
        <end position="228"/>
    </location>
</feature>
<dbReference type="PANTHER" id="PTHR21680:SF0">
    <property type="entry name" value="COILED-COIL DOMAIN-CONTAINING PROTEIN 124"/>
    <property type="match status" value="1"/>
</dbReference>
<dbReference type="EMBL" id="HE573027">
    <property type="protein sequence ID" value="CCC52964.1"/>
    <property type="molecule type" value="Genomic_DNA"/>
</dbReference>
<dbReference type="GO" id="GO:0003713">
    <property type="term" value="F:transcription coactivator activity"/>
    <property type="evidence" value="ECO:0007669"/>
    <property type="project" value="TreeGrafter"/>
</dbReference>
<keyword evidence="2" id="KW-0175">Coiled coil</keyword>
<proteinExistence type="inferred from homology"/>
<dbReference type="GO" id="GO:0006366">
    <property type="term" value="P:transcription by RNA polymerase II"/>
    <property type="evidence" value="ECO:0007669"/>
    <property type="project" value="TreeGrafter"/>
</dbReference>
<feature type="compositionally biased region" description="Acidic residues" evidence="3">
    <location>
        <begin position="247"/>
        <end position="259"/>
    </location>
</feature>
<feature type="compositionally biased region" description="Basic and acidic residues" evidence="3">
    <location>
        <begin position="230"/>
        <end position="246"/>
    </location>
</feature>
<reference evidence="5" key="1">
    <citation type="journal article" date="2012" name="Proc. Natl. Acad. Sci. U.S.A.">
        <title>Antigenic diversity is generated by distinct evolutionary mechanisms in African trypanosome species.</title>
        <authorList>
            <person name="Jackson A.P."/>
            <person name="Berry A."/>
            <person name="Aslett M."/>
            <person name="Allison H.C."/>
            <person name="Burton P."/>
            <person name="Vavrova-Anderson J."/>
            <person name="Brown R."/>
            <person name="Browne H."/>
            <person name="Corton N."/>
            <person name="Hauser H."/>
            <person name="Gamble J."/>
            <person name="Gilderthorp R."/>
            <person name="Marcello L."/>
            <person name="McQuillan J."/>
            <person name="Otto T.D."/>
            <person name="Quail M.A."/>
            <person name="Sanders M.J."/>
            <person name="van Tonder A."/>
            <person name="Ginger M.L."/>
            <person name="Field M.C."/>
            <person name="Barry J.D."/>
            <person name="Hertz-Fowler C."/>
            <person name="Berriman M."/>
        </authorList>
    </citation>
    <scope>NUCLEOTIDE SEQUENCE</scope>
    <source>
        <strain evidence="5">Y486</strain>
    </source>
</reference>
<feature type="compositionally biased region" description="Basic and acidic residues" evidence="3">
    <location>
        <begin position="45"/>
        <end position="69"/>
    </location>
</feature>
<comment type="similarity">
    <text evidence="1">Belongs to the CCDC124 family.</text>
</comment>
<feature type="compositionally biased region" description="Polar residues" evidence="3">
    <location>
        <begin position="1"/>
        <end position="10"/>
    </location>
</feature>
<evidence type="ECO:0000256" key="2">
    <source>
        <dbReference type="ARBA" id="ARBA00023054"/>
    </source>
</evidence>
<evidence type="ECO:0000313" key="5">
    <source>
        <dbReference type="EMBL" id="CCC52964.1"/>
    </source>
</evidence>
<dbReference type="GO" id="GO:0005634">
    <property type="term" value="C:nucleus"/>
    <property type="evidence" value="ECO:0007669"/>
    <property type="project" value="TreeGrafter"/>
</dbReference>
<dbReference type="AlphaFoldDB" id="G0UAX7"/>
<sequence length="259" mass="30236">MPSGPKSNKYMNRHAMEAREREQERSAQAKAIRAREQEDAMWAEDDAKVLKKQSKQREAEEKAQRQAEQRALKKELLLREEEELSASVPKKVARRQIQKDLSKMLTEYDKTKQAERRQESNIVNGNSDLPKGNPNRDPTVKSRGAEESSVHVGGLNEALDMLKVDPSNGQPSLPENRHIGQRARVLYRKFCEEELPKLREGNPGLRRSQYNDLLWELWQKSTMNPFVQRNEQRSKERLEQERRWMEGEDVEEDDANSDE</sequence>
<dbReference type="VEuPathDB" id="TriTrypDB:TvY486_1104480"/>
<name>G0UAX7_TRYVY</name>
<organism evidence="5">
    <name type="scientific">Trypanosoma vivax (strain Y486)</name>
    <dbReference type="NCBI Taxonomy" id="1055687"/>
    <lineage>
        <taxon>Eukaryota</taxon>
        <taxon>Discoba</taxon>
        <taxon>Euglenozoa</taxon>
        <taxon>Kinetoplastea</taxon>
        <taxon>Metakinetoplastina</taxon>
        <taxon>Trypanosomatida</taxon>
        <taxon>Trypanosomatidae</taxon>
        <taxon>Trypanosoma</taxon>
        <taxon>Duttonella</taxon>
    </lineage>
</organism>
<dbReference type="InterPro" id="IPR054414">
    <property type="entry name" value="Ccdc124/Oxs1_C"/>
</dbReference>
<dbReference type="Pfam" id="PF06244">
    <property type="entry name" value="Ccdc124"/>
    <property type="match status" value="1"/>
</dbReference>
<dbReference type="InterPro" id="IPR010422">
    <property type="entry name" value="Ccdc124/Oxs1"/>
</dbReference>
<accession>G0UAX7</accession>
<evidence type="ECO:0000259" key="4">
    <source>
        <dbReference type="Pfam" id="PF06244"/>
    </source>
</evidence>
<gene>
    <name evidence="5" type="ORF">TVY486_1104480</name>
</gene>
<evidence type="ECO:0000256" key="1">
    <source>
        <dbReference type="ARBA" id="ARBA00008296"/>
    </source>
</evidence>
<feature type="region of interest" description="Disordered" evidence="3">
    <location>
        <begin position="1"/>
        <end position="69"/>
    </location>
</feature>
<protein>
    <recommendedName>
        <fullName evidence="4">Coiled-coil domain-containing protein</fullName>
    </recommendedName>
</protein>
<evidence type="ECO:0000256" key="3">
    <source>
        <dbReference type="SAM" id="MobiDB-lite"/>
    </source>
</evidence>
<dbReference type="OMA" id="FEERMMP"/>
<feature type="region of interest" description="Disordered" evidence="3">
    <location>
        <begin position="228"/>
        <end position="259"/>
    </location>
</feature>
<feature type="compositionally biased region" description="Basic and acidic residues" evidence="3">
    <location>
        <begin position="104"/>
        <end position="119"/>
    </location>
</feature>
<feature type="compositionally biased region" description="Basic and acidic residues" evidence="3">
    <location>
        <begin position="14"/>
        <end position="38"/>
    </location>
</feature>
<feature type="region of interest" description="Disordered" evidence="3">
    <location>
        <begin position="104"/>
        <end position="152"/>
    </location>
</feature>
<dbReference type="PANTHER" id="PTHR21680">
    <property type="entry name" value="COILED-COIL DOMAIN-CONTAINING PROTEIN 124"/>
    <property type="match status" value="1"/>
</dbReference>